<name>A0AAN9HNI3_CROPI</name>
<dbReference type="AlphaFoldDB" id="A0AAN9HNI3"/>
<dbReference type="EMBL" id="JAYWIO010000008">
    <property type="protein sequence ID" value="KAK7243359.1"/>
    <property type="molecule type" value="Genomic_DNA"/>
</dbReference>
<sequence length="289" mass="32295">MDALAQQSQGEKHEKPSSEEDDQKARSNKKVKTGDDHEQEHERMKTSDQPETSVPNEKLSFRDIVMAMEGYQPTPQEIIQMVREDEYHAKSTHDLNKFQVLSTEINVESDHVNRTCVENVSTGGKVVRRSHKPNAQKDSKFGPPKPKTNAPMQHASRVSHNKPQTKVPSNSSVQNVSSHADVVPDRPGKDVKEQEREILRIISQKQYKEWQDYKAKKSAFEDVLNQHVCHASEEELAHINALLKLGNRVASNSGKPPDIILQPAGGDTVMQEQQCSAQDSDAASHGAAN</sequence>
<feature type="compositionally biased region" description="Polar residues" evidence="1">
    <location>
        <begin position="156"/>
        <end position="168"/>
    </location>
</feature>
<evidence type="ECO:0000313" key="2">
    <source>
        <dbReference type="EMBL" id="KAK7243359.1"/>
    </source>
</evidence>
<feature type="region of interest" description="Disordered" evidence="1">
    <location>
        <begin position="121"/>
        <end position="193"/>
    </location>
</feature>
<organism evidence="2 3">
    <name type="scientific">Crotalaria pallida</name>
    <name type="common">Smooth rattlebox</name>
    <name type="synonym">Crotalaria striata</name>
    <dbReference type="NCBI Taxonomy" id="3830"/>
    <lineage>
        <taxon>Eukaryota</taxon>
        <taxon>Viridiplantae</taxon>
        <taxon>Streptophyta</taxon>
        <taxon>Embryophyta</taxon>
        <taxon>Tracheophyta</taxon>
        <taxon>Spermatophyta</taxon>
        <taxon>Magnoliopsida</taxon>
        <taxon>eudicotyledons</taxon>
        <taxon>Gunneridae</taxon>
        <taxon>Pentapetalae</taxon>
        <taxon>rosids</taxon>
        <taxon>fabids</taxon>
        <taxon>Fabales</taxon>
        <taxon>Fabaceae</taxon>
        <taxon>Papilionoideae</taxon>
        <taxon>50 kb inversion clade</taxon>
        <taxon>genistoids sensu lato</taxon>
        <taxon>core genistoids</taxon>
        <taxon>Crotalarieae</taxon>
        <taxon>Crotalaria</taxon>
    </lineage>
</organism>
<feature type="compositionally biased region" description="Polar residues" evidence="1">
    <location>
        <begin position="270"/>
        <end position="281"/>
    </location>
</feature>
<feature type="compositionally biased region" description="Low complexity" evidence="1">
    <location>
        <begin position="169"/>
        <end position="178"/>
    </location>
</feature>
<evidence type="ECO:0000256" key="1">
    <source>
        <dbReference type="SAM" id="MobiDB-lite"/>
    </source>
</evidence>
<comment type="caution">
    <text evidence="2">The sequence shown here is derived from an EMBL/GenBank/DDBJ whole genome shotgun (WGS) entry which is preliminary data.</text>
</comment>
<feature type="region of interest" description="Disordered" evidence="1">
    <location>
        <begin position="1"/>
        <end position="61"/>
    </location>
</feature>
<evidence type="ECO:0000313" key="3">
    <source>
        <dbReference type="Proteomes" id="UP001372338"/>
    </source>
</evidence>
<feature type="region of interest" description="Disordered" evidence="1">
    <location>
        <begin position="253"/>
        <end position="289"/>
    </location>
</feature>
<proteinExistence type="predicted"/>
<protein>
    <submittedName>
        <fullName evidence="2">Uncharacterized protein</fullName>
    </submittedName>
</protein>
<reference evidence="2 3" key="1">
    <citation type="submission" date="2024-01" db="EMBL/GenBank/DDBJ databases">
        <title>The genomes of 5 underutilized Papilionoideae crops provide insights into root nodulation and disease resistanc.</title>
        <authorList>
            <person name="Yuan L."/>
        </authorList>
    </citation>
    <scope>NUCLEOTIDE SEQUENCE [LARGE SCALE GENOMIC DNA]</scope>
    <source>
        <strain evidence="2">ZHUSHIDOU_FW_LH</strain>
        <tissue evidence="2">Leaf</tissue>
    </source>
</reference>
<dbReference type="Proteomes" id="UP001372338">
    <property type="component" value="Unassembled WGS sequence"/>
</dbReference>
<feature type="compositionally biased region" description="Basic and acidic residues" evidence="1">
    <location>
        <begin position="182"/>
        <end position="193"/>
    </location>
</feature>
<feature type="compositionally biased region" description="Basic and acidic residues" evidence="1">
    <location>
        <begin position="32"/>
        <end position="48"/>
    </location>
</feature>
<gene>
    <name evidence="2" type="ORF">RIF29_38152</name>
</gene>
<accession>A0AAN9HNI3</accession>
<keyword evidence="3" id="KW-1185">Reference proteome</keyword>